<dbReference type="EnsemblPlants" id="AES61691">
    <property type="protein sequence ID" value="AES61691"/>
    <property type="gene ID" value="MTR_1g087470"/>
</dbReference>
<dbReference type="InterPro" id="IPR046955">
    <property type="entry name" value="PHR1-like"/>
</dbReference>
<reference evidence="3 5" key="1">
    <citation type="journal article" date="2011" name="Nature">
        <title>The Medicago genome provides insight into the evolution of rhizobial symbioses.</title>
        <authorList>
            <person name="Young N.D."/>
            <person name="Debelle F."/>
            <person name="Oldroyd G.E."/>
            <person name="Geurts R."/>
            <person name="Cannon S.B."/>
            <person name="Udvardi M.K."/>
            <person name="Benedito V.A."/>
            <person name="Mayer K.F."/>
            <person name="Gouzy J."/>
            <person name="Schoof H."/>
            <person name="Van de Peer Y."/>
            <person name="Proost S."/>
            <person name="Cook D.R."/>
            <person name="Meyers B.C."/>
            <person name="Spannagl M."/>
            <person name="Cheung F."/>
            <person name="De Mita S."/>
            <person name="Krishnakumar V."/>
            <person name="Gundlach H."/>
            <person name="Zhou S."/>
            <person name="Mudge J."/>
            <person name="Bharti A.K."/>
            <person name="Murray J.D."/>
            <person name="Naoumkina M.A."/>
            <person name="Rosen B."/>
            <person name="Silverstein K.A."/>
            <person name="Tang H."/>
            <person name="Rombauts S."/>
            <person name="Zhao P.X."/>
            <person name="Zhou P."/>
            <person name="Barbe V."/>
            <person name="Bardou P."/>
            <person name="Bechner M."/>
            <person name="Bellec A."/>
            <person name="Berger A."/>
            <person name="Berges H."/>
            <person name="Bidwell S."/>
            <person name="Bisseling T."/>
            <person name="Choisne N."/>
            <person name="Couloux A."/>
            <person name="Denny R."/>
            <person name="Deshpande S."/>
            <person name="Dai X."/>
            <person name="Doyle J.J."/>
            <person name="Dudez A.M."/>
            <person name="Farmer A.D."/>
            <person name="Fouteau S."/>
            <person name="Franken C."/>
            <person name="Gibelin C."/>
            <person name="Gish J."/>
            <person name="Goldstein S."/>
            <person name="Gonzalez A.J."/>
            <person name="Green P.J."/>
            <person name="Hallab A."/>
            <person name="Hartog M."/>
            <person name="Hua A."/>
            <person name="Humphray S.J."/>
            <person name="Jeong D.H."/>
            <person name="Jing Y."/>
            <person name="Jocker A."/>
            <person name="Kenton S.M."/>
            <person name="Kim D.J."/>
            <person name="Klee K."/>
            <person name="Lai H."/>
            <person name="Lang C."/>
            <person name="Lin S."/>
            <person name="Macmil S.L."/>
            <person name="Magdelenat G."/>
            <person name="Matthews L."/>
            <person name="McCorrison J."/>
            <person name="Monaghan E.L."/>
            <person name="Mun J.H."/>
            <person name="Najar F.Z."/>
            <person name="Nicholson C."/>
            <person name="Noirot C."/>
            <person name="O'Bleness M."/>
            <person name="Paule C.R."/>
            <person name="Poulain J."/>
            <person name="Prion F."/>
            <person name="Qin B."/>
            <person name="Qu C."/>
            <person name="Retzel E.F."/>
            <person name="Riddle C."/>
            <person name="Sallet E."/>
            <person name="Samain S."/>
            <person name="Samson N."/>
            <person name="Sanders I."/>
            <person name="Saurat O."/>
            <person name="Scarpelli C."/>
            <person name="Schiex T."/>
            <person name="Segurens B."/>
            <person name="Severin A.J."/>
            <person name="Sherrier D.J."/>
            <person name="Shi R."/>
            <person name="Sims S."/>
            <person name="Singer S.R."/>
            <person name="Sinharoy S."/>
            <person name="Sterck L."/>
            <person name="Viollet A."/>
            <person name="Wang B.B."/>
            <person name="Wang K."/>
            <person name="Wang M."/>
            <person name="Wang X."/>
            <person name="Warfsmann J."/>
            <person name="Weissenbach J."/>
            <person name="White D.D."/>
            <person name="White J.D."/>
            <person name="Wiley G.B."/>
            <person name="Wincker P."/>
            <person name="Xing Y."/>
            <person name="Yang L."/>
            <person name="Yao Z."/>
            <person name="Ying F."/>
            <person name="Zhai J."/>
            <person name="Zhou L."/>
            <person name="Zuber A."/>
            <person name="Denarie J."/>
            <person name="Dixon R.A."/>
            <person name="May G.D."/>
            <person name="Schwartz D.C."/>
            <person name="Rogers J."/>
            <person name="Quetier F."/>
            <person name="Town C.D."/>
            <person name="Roe B.A."/>
        </authorList>
    </citation>
    <scope>NUCLEOTIDE SEQUENCE [LARGE SCALE GENOMIC DNA]</scope>
    <source>
        <strain evidence="3">A17</strain>
        <strain evidence="4 5">cv. Jemalong A17</strain>
    </source>
</reference>
<dbReference type="Pfam" id="PF14379">
    <property type="entry name" value="Myb_CC_LHEQLE"/>
    <property type="match status" value="1"/>
</dbReference>
<evidence type="ECO:0000313" key="3">
    <source>
        <dbReference type="EMBL" id="AES61691.1"/>
    </source>
</evidence>
<dbReference type="PANTHER" id="PTHR31499:SF80">
    <property type="entry name" value="HTH MYB-TYPE DOMAIN-CONTAINING PROTEIN"/>
    <property type="match status" value="1"/>
</dbReference>
<dbReference type="GO" id="GO:0003700">
    <property type="term" value="F:DNA-binding transcription factor activity"/>
    <property type="evidence" value="ECO:0007669"/>
    <property type="project" value="InterPro"/>
</dbReference>
<name>G7IDU0_MEDTR</name>
<sequence length="146" mass="16905">MWFNLSSFSLLTPATNTTFQWLLLLPLDFNPTPKSIHFISILFTSSSFGNFIPDSPTQDPDFIFIPKSHFHHENSLNHHKLTIQRNLQLRIEEQGRYLQMMFEKQCKSGVEPFKASSSAIEKCVELVKIDQKDQRCKGAKLQVFES</sequence>
<protein>
    <submittedName>
        <fullName evidence="3">Myb-CC type transfactor, lheqle motif protein</fullName>
    </submittedName>
</protein>
<feature type="domain" description="MYB-CC type transcription factor LHEQLE-containing" evidence="2">
    <location>
        <begin position="78"/>
        <end position="107"/>
    </location>
</feature>
<proteinExistence type="predicted"/>
<keyword evidence="1" id="KW-0732">Signal</keyword>
<dbReference type="Proteomes" id="UP000002051">
    <property type="component" value="Unassembled WGS sequence"/>
</dbReference>
<evidence type="ECO:0000313" key="5">
    <source>
        <dbReference type="Proteomes" id="UP000002051"/>
    </source>
</evidence>
<dbReference type="AlphaFoldDB" id="G7IDU0"/>
<accession>G7IDU0</accession>
<reference evidence="4" key="3">
    <citation type="submission" date="2015-04" db="UniProtKB">
        <authorList>
            <consortium name="EnsemblPlants"/>
        </authorList>
    </citation>
    <scope>IDENTIFICATION</scope>
    <source>
        <strain evidence="4">cv. Jemalong A17</strain>
    </source>
</reference>
<evidence type="ECO:0000313" key="4">
    <source>
        <dbReference type="EnsemblPlants" id="AES61691"/>
    </source>
</evidence>
<keyword evidence="5" id="KW-1185">Reference proteome</keyword>
<reference evidence="3 5" key="2">
    <citation type="journal article" date="2014" name="BMC Genomics">
        <title>An improved genome release (version Mt4.0) for the model legume Medicago truncatula.</title>
        <authorList>
            <person name="Tang H."/>
            <person name="Krishnakumar V."/>
            <person name="Bidwell S."/>
            <person name="Rosen B."/>
            <person name="Chan A."/>
            <person name="Zhou S."/>
            <person name="Gentzbittel L."/>
            <person name="Childs K.L."/>
            <person name="Yandell M."/>
            <person name="Gundlach H."/>
            <person name="Mayer K.F."/>
            <person name="Schwartz D.C."/>
            <person name="Town C.D."/>
        </authorList>
    </citation>
    <scope>GENOME REANNOTATION</scope>
    <source>
        <strain evidence="4 5">cv. Jemalong A17</strain>
    </source>
</reference>
<evidence type="ECO:0000256" key="1">
    <source>
        <dbReference type="SAM" id="SignalP"/>
    </source>
</evidence>
<dbReference type="EMBL" id="CM001217">
    <property type="protein sequence ID" value="AES61691.1"/>
    <property type="molecule type" value="Genomic_DNA"/>
</dbReference>
<dbReference type="HOGENOM" id="CLU_1780183_0_0_1"/>
<feature type="signal peptide" evidence="1">
    <location>
        <begin position="1"/>
        <end position="17"/>
    </location>
</feature>
<feature type="chain" id="PRO_5014572128" evidence="1">
    <location>
        <begin position="18"/>
        <end position="146"/>
    </location>
</feature>
<dbReference type="STRING" id="3880.G7IDU0"/>
<gene>
    <name evidence="3" type="ordered locus">MTR_1g087470</name>
</gene>
<dbReference type="PANTHER" id="PTHR31499">
    <property type="entry name" value="MYB FAMILY TRANSCRIPTION FACTOR PHL11"/>
    <property type="match status" value="1"/>
</dbReference>
<dbReference type="InterPro" id="IPR025756">
    <property type="entry name" value="Myb_CC_LHEQLE"/>
</dbReference>
<organism evidence="3 5">
    <name type="scientific">Medicago truncatula</name>
    <name type="common">Barrel medic</name>
    <name type="synonym">Medicago tribuloides</name>
    <dbReference type="NCBI Taxonomy" id="3880"/>
    <lineage>
        <taxon>Eukaryota</taxon>
        <taxon>Viridiplantae</taxon>
        <taxon>Streptophyta</taxon>
        <taxon>Embryophyta</taxon>
        <taxon>Tracheophyta</taxon>
        <taxon>Spermatophyta</taxon>
        <taxon>Magnoliopsida</taxon>
        <taxon>eudicotyledons</taxon>
        <taxon>Gunneridae</taxon>
        <taxon>Pentapetalae</taxon>
        <taxon>rosids</taxon>
        <taxon>fabids</taxon>
        <taxon>Fabales</taxon>
        <taxon>Fabaceae</taxon>
        <taxon>Papilionoideae</taxon>
        <taxon>50 kb inversion clade</taxon>
        <taxon>NPAAA clade</taxon>
        <taxon>Hologalegina</taxon>
        <taxon>IRL clade</taxon>
        <taxon>Trifolieae</taxon>
        <taxon>Medicago</taxon>
    </lineage>
</organism>
<evidence type="ECO:0000259" key="2">
    <source>
        <dbReference type="Pfam" id="PF14379"/>
    </source>
</evidence>
<dbReference type="PaxDb" id="3880-AES61691"/>